<protein>
    <submittedName>
        <fullName evidence="1">Uncharacterized protein</fullName>
    </submittedName>
</protein>
<evidence type="ECO:0000313" key="1">
    <source>
        <dbReference type="EMBL" id="BAF64947.1"/>
    </source>
</evidence>
<sequence length="72" mass="8362">MEEIPNHSADELCQVYDLPERVGGAYRNKNSNRTTLSAHFLLRPTKESYSRRRCPSIILRVIHVLRHAAEMI</sequence>
<organism evidence="1">
    <name type="scientific">Cycas taitungensis</name>
    <name type="common">Prince sago</name>
    <name type="synonym">Cycas taiwaniana</name>
    <dbReference type="NCBI Taxonomy" id="54799"/>
    <lineage>
        <taxon>Eukaryota</taxon>
        <taxon>Viridiplantae</taxon>
        <taxon>Streptophyta</taxon>
        <taxon>Embryophyta</taxon>
        <taxon>Tracheophyta</taxon>
        <taxon>Spermatophyta</taxon>
        <taxon>Cycadidae</taxon>
        <taxon>Cycadales</taxon>
        <taxon>Cycadaceae</taxon>
        <taxon>Cycas</taxon>
    </lineage>
</organism>
<keyword evidence="1" id="KW-0934">Plastid</keyword>
<geneLocation type="chloroplast" evidence="1"/>
<reference evidence="1" key="1">
    <citation type="journal article" date="2005" name="Mol. Phylogenet. Evol.">
        <title>A phylogeny of cycads (Cycadales) inferred from chloroplast matK gene, trnK intron, and nuclear rDNA ITS region.</title>
        <authorList>
            <person name="Chaw S.M."/>
            <person name="Walters T.W."/>
            <person name="Chang C.C."/>
            <person name="Hu S.H."/>
            <person name="Chen S.H."/>
        </authorList>
    </citation>
    <scope>NUCLEOTIDE SEQUENCE</scope>
</reference>
<proteinExistence type="predicted"/>
<accession>A6H5I1</accession>
<keyword evidence="1" id="KW-0150">Chloroplast</keyword>
<reference evidence="1" key="2">
    <citation type="journal article" date="2007" name="Mol. Biol. Evol.">
        <title>Chloroplast genome (cpDNA) of Cycas taitungensis and 56 cp protein-coding genes of Gnetum parvifolium: insights into cpDNA evolution and phylogeny of extant seed plants.</title>
        <authorList>
            <person name="Wu C.S."/>
            <person name="Wang Y.N."/>
            <person name="Liu S.M."/>
            <person name="Chaw S.M."/>
        </authorList>
    </citation>
    <scope>NUCLEOTIDE SEQUENCE [LARGE SCALE GENOMIC DNA]</scope>
</reference>
<dbReference type="AlphaFoldDB" id="A6H5I1"/>
<dbReference type="GeneID" id="5309602"/>
<dbReference type="RefSeq" id="YP_001312206.1">
    <property type="nucleotide sequence ID" value="NC_009618.1"/>
</dbReference>
<dbReference type="EMBL" id="AP009339">
    <property type="protein sequence ID" value="BAF64947.1"/>
    <property type="molecule type" value="Genomic_DNA"/>
</dbReference>
<name>A6H5I1_CYCTA</name>